<dbReference type="RefSeq" id="WP_252165559.1">
    <property type="nucleotide sequence ID" value="NZ_CP084930.1"/>
</dbReference>
<reference evidence="2" key="1">
    <citation type="journal article" date="2022" name="Toxins">
        <title>Genomic Analysis of Sphingopyxis sp. USTB-05 for Biodegrading Cyanobacterial Hepatotoxins.</title>
        <authorList>
            <person name="Liu C."/>
            <person name="Xu Q."/>
            <person name="Zhao Z."/>
            <person name="Zhang H."/>
            <person name="Liu X."/>
            <person name="Yin C."/>
            <person name="Liu Y."/>
            <person name="Yan H."/>
        </authorList>
    </citation>
    <scope>NUCLEOTIDE SEQUENCE</scope>
    <source>
        <strain evidence="2">NBD5</strain>
    </source>
</reference>
<feature type="transmembrane region" description="Helical" evidence="1">
    <location>
        <begin position="80"/>
        <end position="99"/>
    </location>
</feature>
<keyword evidence="1" id="KW-0472">Membrane</keyword>
<keyword evidence="1" id="KW-1133">Transmembrane helix</keyword>
<sequence length="133" mass="14086">MIRRLARLVAIAAIVFDLAAAWARWRYGPSPSGFVRATIVTVLALIPCALAFAATIVAQSRRRMRSTRGAFTRMRLPIKVPRAYVGAAALGFIGTLAAMGEGFGAYILLAGVVLIALALSQALPGGVQGYARR</sequence>
<keyword evidence="3" id="KW-1185">Reference proteome</keyword>
<name>A0ABY4X4G2_9SPHN</name>
<keyword evidence="1" id="KW-0812">Transmembrane</keyword>
<dbReference type="Proteomes" id="UP001056937">
    <property type="component" value="Chromosome 1"/>
</dbReference>
<feature type="transmembrane region" description="Helical" evidence="1">
    <location>
        <begin position="37"/>
        <end position="59"/>
    </location>
</feature>
<gene>
    <name evidence="2" type="ORF">LHA26_10455</name>
</gene>
<evidence type="ECO:0000256" key="1">
    <source>
        <dbReference type="SAM" id="Phobius"/>
    </source>
</evidence>
<protein>
    <submittedName>
        <fullName evidence="2">Uncharacterized protein</fullName>
    </submittedName>
</protein>
<organism evidence="2 3">
    <name type="scientific">Sphingomonas morindae</name>
    <dbReference type="NCBI Taxonomy" id="1541170"/>
    <lineage>
        <taxon>Bacteria</taxon>
        <taxon>Pseudomonadati</taxon>
        <taxon>Pseudomonadota</taxon>
        <taxon>Alphaproteobacteria</taxon>
        <taxon>Sphingomonadales</taxon>
        <taxon>Sphingomonadaceae</taxon>
        <taxon>Sphingomonas</taxon>
    </lineage>
</organism>
<evidence type="ECO:0000313" key="3">
    <source>
        <dbReference type="Proteomes" id="UP001056937"/>
    </source>
</evidence>
<proteinExistence type="predicted"/>
<dbReference type="EMBL" id="CP084930">
    <property type="protein sequence ID" value="USI71746.1"/>
    <property type="molecule type" value="Genomic_DNA"/>
</dbReference>
<accession>A0ABY4X4G2</accession>
<evidence type="ECO:0000313" key="2">
    <source>
        <dbReference type="EMBL" id="USI71746.1"/>
    </source>
</evidence>
<feature type="transmembrane region" description="Helical" evidence="1">
    <location>
        <begin position="105"/>
        <end position="123"/>
    </location>
</feature>